<organism evidence="3 4">
    <name type="scientific">Mortierella polycephala</name>
    <dbReference type="NCBI Taxonomy" id="41804"/>
    <lineage>
        <taxon>Eukaryota</taxon>
        <taxon>Fungi</taxon>
        <taxon>Fungi incertae sedis</taxon>
        <taxon>Mucoromycota</taxon>
        <taxon>Mortierellomycotina</taxon>
        <taxon>Mortierellomycetes</taxon>
        <taxon>Mortierellales</taxon>
        <taxon>Mortierellaceae</taxon>
        <taxon>Mortierella</taxon>
    </lineage>
</organism>
<name>A0A9P6PPL3_9FUNG</name>
<dbReference type="EMBL" id="JAAAJA010000820">
    <property type="protein sequence ID" value="KAG0249447.1"/>
    <property type="molecule type" value="Genomic_DNA"/>
</dbReference>
<dbReference type="Proteomes" id="UP000726737">
    <property type="component" value="Unassembled WGS sequence"/>
</dbReference>
<dbReference type="GO" id="GO:0051056">
    <property type="term" value="P:regulation of small GTPase mediated signal transduction"/>
    <property type="evidence" value="ECO:0007669"/>
    <property type="project" value="InterPro"/>
</dbReference>
<dbReference type="PANTHER" id="PTHR15711:SF65">
    <property type="entry name" value="RAPGAP_RANGAP DOMAIN-CONTAINING PROTEIN"/>
    <property type="match status" value="1"/>
</dbReference>
<sequence>MEERQIIRCYKFGVYHLLPGQTTEQQALANPCGDTTGDTSIFTLWQGYQIMFHCAPLLPFDPKDHQQVERRRFIGNDIVVIVFKECDDNDEFDLGSVGSRQNHIICVVRPIRSKSGSQVESYRVAIAVKDGIRDFVPLTFPAVLQRDDASRDLLLLKLICGERAAYGAKAFATQLLRTRESLLRDAIEACR</sequence>
<keyword evidence="1" id="KW-0343">GTPase activation</keyword>
<evidence type="ECO:0000259" key="2">
    <source>
        <dbReference type="PROSITE" id="PS50085"/>
    </source>
</evidence>
<dbReference type="SUPFAM" id="SSF111347">
    <property type="entry name" value="Rap/Ran-GAP"/>
    <property type="match status" value="1"/>
</dbReference>
<dbReference type="PROSITE" id="PS50085">
    <property type="entry name" value="RAPGAP"/>
    <property type="match status" value="1"/>
</dbReference>
<dbReference type="GO" id="GO:0005096">
    <property type="term" value="F:GTPase activator activity"/>
    <property type="evidence" value="ECO:0007669"/>
    <property type="project" value="UniProtKB-KW"/>
</dbReference>
<accession>A0A9P6PPL3</accession>
<feature type="domain" description="Rap-GAP" evidence="2">
    <location>
        <begin position="1"/>
        <end position="186"/>
    </location>
</feature>
<proteinExistence type="predicted"/>
<dbReference type="InterPro" id="IPR050989">
    <property type="entry name" value="Rap1_Ran_GAP"/>
</dbReference>
<evidence type="ECO:0000313" key="4">
    <source>
        <dbReference type="Proteomes" id="UP000726737"/>
    </source>
</evidence>
<dbReference type="Pfam" id="PF02145">
    <property type="entry name" value="Rap_GAP"/>
    <property type="match status" value="1"/>
</dbReference>
<dbReference type="PANTHER" id="PTHR15711">
    <property type="entry name" value="RAP GTPASE-ACTIVATING PROTEIN"/>
    <property type="match status" value="1"/>
</dbReference>
<dbReference type="InterPro" id="IPR035974">
    <property type="entry name" value="Rap/Ran-GAP_sf"/>
</dbReference>
<protein>
    <recommendedName>
        <fullName evidence="2">Rap-GAP domain-containing protein</fullName>
    </recommendedName>
</protein>
<gene>
    <name evidence="3" type="ORF">BG011_009310</name>
</gene>
<evidence type="ECO:0000256" key="1">
    <source>
        <dbReference type="ARBA" id="ARBA00022468"/>
    </source>
</evidence>
<evidence type="ECO:0000313" key="3">
    <source>
        <dbReference type="EMBL" id="KAG0249447.1"/>
    </source>
</evidence>
<dbReference type="OrthoDB" id="2499658at2759"/>
<dbReference type="AlphaFoldDB" id="A0A9P6PPL3"/>
<keyword evidence="4" id="KW-1185">Reference proteome</keyword>
<comment type="caution">
    <text evidence="3">The sequence shown here is derived from an EMBL/GenBank/DDBJ whole genome shotgun (WGS) entry which is preliminary data.</text>
</comment>
<dbReference type="Gene3D" id="3.40.50.11210">
    <property type="entry name" value="Rap/Ran-GAP"/>
    <property type="match status" value="1"/>
</dbReference>
<dbReference type="InterPro" id="IPR000331">
    <property type="entry name" value="Rap/Ran_GAP_dom"/>
</dbReference>
<reference evidence="3" key="1">
    <citation type="journal article" date="2020" name="Fungal Divers.">
        <title>Resolving the Mortierellaceae phylogeny through synthesis of multi-gene phylogenetics and phylogenomics.</title>
        <authorList>
            <person name="Vandepol N."/>
            <person name="Liber J."/>
            <person name="Desiro A."/>
            <person name="Na H."/>
            <person name="Kennedy M."/>
            <person name="Barry K."/>
            <person name="Grigoriev I.V."/>
            <person name="Miller A.N."/>
            <person name="O'Donnell K."/>
            <person name="Stajich J.E."/>
            <person name="Bonito G."/>
        </authorList>
    </citation>
    <scope>NUCLEOTIDE SEQUENCE</scope>
    <source>
        <strain evidence="3">KOD948</strain>
    </source>
</reference>